<evidence type="ECO:0000313" key="9">
    <source>
        <dbReference type="Proteomes" id="UP000290218"/>
    </source>
</evidence>
<dbReference type="Pfam" id="PF07637">
    <property type="entry name" value="PSD5"/>
    <property type="match status" value="1"/>
</dbReference>
<evidence type="ECO:0000259" key="4">
    <source>
        <dbReference type="Pfam" id="PF07627"/>
    </source>
</evidence>
<reference evidence="8 9" key="1">
    <citation type="submission" date="2019-01" db="EMBL/GenBank/DDBJ databases">
        <title>Lacunisphaera sp. strain TWA-58.</title>
        <authorList>
            <person name="Chen W.-M."/>
        </authorList>
    </citation>
    <scope>NUCLEOTIDE SEQUENCE [LARGE SCALE GENOMIC DNA]</scope>
    <source>
        <strain evidence="8 9">TWA-58</strain>
    </source>
</reference>
<dbReference type="Pfam" id="PF07626">
    <property type="entry name" value="PSD3"/>
    <property type="match status" value="1"/>
</dbReference>
<dbReference type="Proteomes" id="UP000290218">
    <property type="component" value="Unassembled WGS sequence"/>
</dbReference>
<feature type="region of interest" description="Disordered" evidence="1">
    <location>
        <begin position="890"/>
        <end position="909"/>
    </location>
</feature>
<dbReference type="InterPro" id="IPR011429">
    <property type="entry name" value="Cyt_c_Planctomycete-type"/>
</dbReference>
<keyword evidence="9" id="KW-1185">Reference proteome</keyword>
<sequence length="909" mass="102346">MHCKLAVPGKRQMFAQKSPGIACPGFANSPSLALSRVAFMPRFPRPTPALSLCLLLLPATAPAQAAMETFKKDIQPMLETYCYSCHGEGESEGGVTLDQFKDEASLKDHKLWLRVLKNTRARIMPPVEEDYLTHDELEKFATFIKRDVFELDPAKPEPGRVTVRRLNRVDYRNTVRELMGVDYDTQKEFPADDTGHGFDNNGDVLTISPMLMEKYLDAAQAIVASAVPTQPLVVAERAVEGRQFVTLRMETPATLIADATTSAPAPATPAVIYERPAPSIQGRSLVLSYYTPVTVEAVHKVEHAGRYQVELDLKALERYVDDQFDYNRCRLVFTIDGEQVLDEEFVREGYEKSFKFAFDREWTPGEHRLLVEIRPVGPDRDQKRSLRLRLDAVNVRGPYAPEHWVPPANYARFFPRTVPANPAERAVYLRGILGSFASRAFRRPADEATIEKLARLAERTAAQEGGSFEAGVAQAMVAVLASPRFIFREEQTLPLEPGQPHPLVDEWSLASRLSYFLWSSMPDNELFRLAAQGRLRANLKSQVGRMLADPKSQEFVRNFTGQWLQARDITTVVINPLDVFLRENPNPEFLAALERFRQLNRIPVDRRTPEQKAEGEKLRDIVVPVFRAPKPELTWSLRRAMQQETELTFAHVLKEDRSLIELINADYTFLNEELAEHYGIPGVKGRDMRKVQLPPDSPRGGVLTQGTVLAVTSNPTRTSPVKRGVFILEKILGTPPAPPPPNIPPLENIASKEQLAKMTLRETLDLHASNGMCRSCHNRMDPLGLALENFNAMGRWRDMDSNQPVETGGKLITGEKFSNIRELKQILAKEHRGDYLHNMAEKLLMYALGRGVEYYDTDTLDQLVHRLEAAEARPSALLLGIIESAPFQQRRREPAAHTAVQSAVTTPRS</sequence>
<dbReference type="Pfam" id="PF07635">
    <property type="entry name" value="PSCyt1"/>
    <property type="match status" value="1"/>
</dbReference>
<dbReference type="Pfam" id="PF07631">
    <property type="entry name" value="PSD4"/>
    <property type="match status" value="1"/>
</dbReference>
<feature type="domain" description="DUF1585" evidence="2">
    <location>
        <begin position="814"/>
        <end position="887"/>
    </location>
</feature>
<feature type="domain" description="Cytochrome C Planctomycete-type" evidence="6">
    <location>
        <begin position="82"/>
        <end position="127"/>
    </location>
</feature>
<evidence type="ECO:0000259" key="2">
    <source>
        <dbReference type="Pfam" id="PF07624"/>
    </source>
</evidence>
<feature type="domain" description="DUF1592" evidence="5">
    <location>
        <begin position="505"/>
        <end position="680"/>
    </location>
</feature>
<accession>A0A4Q1C3C4</accession>
<organism evidence="8 9">
    <name type="scientific">Oleiharenicola lentus</name>
    <dbReference type="NCBI Taxonomy" id="2508720"/>
    <lineage>
        <taxon>Bacteria</taxon>
        <taxon>Pseudomonadati</taxon>
        <taxon>Verrucomicrobiota</taxon>
        <taxon>Opitutia</taxon>
        <taxon>Opitutales</taxon>
        <taxon>Opitutaceae</taxon>
        <taxon>Oleiharenicola</taxon>
    </lineage>
</organism>
<evidence type="ECO:0000256" key="1">
    <source>
        <dbReference type="SAM" id="MobiDB-lite"/>
    </source>
</evidence>
<dbReference type="AlphaFoldDB" id="A0A4Q1C3C4"/>
<evidence type="ECO:0000313" key="8">
    <source>
        <dbReference type="EMBL" id="RXK52884.1"/>
    </source>
</evidence>
<dbReference type="InterPro" id="IPR013043">
    <property type="entry name" value="DUF1595"/>
</dbReference>
<feature type="domain" description="DUF1588" evidence="4">
    <location>
        <begin position="699"/>
        <end position="799"/>
    </location>
</feature>
<dbReference type="EMBL" id="SDHX01000002">
    <property type="protein sequence ID" value="RXK52884.1"/>
    <property type="molecule type" value="Genomic_DNA"/>
</dbReference>
<dbReference type="SUPFAM" id="SSF46626">
    <property type="entry name" value="Cytochrome c"/>
    <property type="match status" value="1"/>
</dbReference>
<dbReference type="InterPro" id="IPR013039">
    <property type="entry name" value="DUF1588"/>
</dbReference>
<protein>
    <submittedName>
        <fullName evidence="8">DUF1592 domain-containing protein</fullName>
    </submittedName>
</protein>
<dbReference type="Gene3D" id="1.10.760.10">
    <property type="entry name" value="Cytochrome c-like domain"/>
    <property type="match status" value="1"/>
</dbReference>
<gene>
    <name evidence="8" type="ORF">ESB00_14325</name>
</gene>
<feature type="domain" description="DUF1595" evidence="7">
    <location>
        <begin position="429"/>
        <end position="490"/>
    </location>
</feature>
<evidence type="ECO:0000259" key="7">
    <source>
        <dbReference type="Pfam" id="PF07637"/>
    </source>
</evidence>
<feature type="compositionally biased region" description="Polar residues" evidence="1">
    <location>
        <begin position="899"/>
        <end position="909"/>
    </location>
</feature>
<name>A0A4Q1C3C4_9BACT</name>
<evidence type="ECO:0000259" key="6">
    <source>
        <dbReference type="Pfam" id="PF07635"/>
    </source>
</evidence>
<evidence type="ECO:0000259" key="3">
    <source>
        <dbReference type="Pfam" id="PF07626"/>
    </source>
</evidence>
<feature type="domain" description="DUF1587" evidence="3">
    <location>
        <begin position="164"/>
        <end position="227"/>
    </location>
</feature>
<comment type="caution">
    <text evidence="8">The sequence shown here is derived from an EMBL/GenBank/DDBJ whole genome shotgun (WGS) entry which is preliminary data.</text>
</comment>
<dbReference type="GO" id="GO:0009055">
    <property type="term" value="F:electron transfer activity"/>
    <property type="evidence" value="ECO:0007669"/>
    <property type="project" value="InterPro"/>
</dbReference>
<dbReference type="OrthoDB" id="175242at2"/>
<dbReference type="Pfam" id="PF07627">
    <property type="entry name" value="PSCyt3"/>
    <property type="match status" value="1"/>
</dbReference>
<dbReference type="Pfam" id="PF07624">
    <property type="entry name" value="PSD2"/>
    <property type="match status" value="1"/>
</dbReference>
<dbReference type="InterPro" id="IPR011478">
    <property type="entry name" value="DUF1585"/>
</dbReference>
<dbReference type="InterPro" id="IPR013036">
    <property type="entry name" value="DUF1587"/>
</dbReference>
<evidence type="ECO:0000259" key="5">
    <source>
        <dbReference type="Pfam" id="PF07631"/>
    </source>
</evidence>
<dbReference type="InterPro" id="IPR013042">
    <property type="entry name" value="DUF1592"/>
</dbReference>
<dbReference type="GO" id="GO:0020037">
    <property type="term" value="F:heme binding"/>
    <property type="evidence" value="ECO:0007669"/>
    <property type="project" value="InterPro"/>
</dbReference>
<dbReference type="InterPro" id="IPR036909">
    <property type="entry name" value="Cyt_c-like_dom_sf"/>
</dbReference>
<proteinExistence type="predicted"/>